<dbReference type="RefSeq" id="WP_207251164.1">
    <property type="nucleotide sequence ID" value="NZ_JAFMPM010000006.1"/>
</dbReference>
<dbReference type="InterPro" id="IPR000701">
    <property type="entry name" value="SuccDH_FuR_B_TM-su"/>
</dbReference>
<dbReference type="GO" id="GO:0006099">
    <property type="term" value="P:tricarboxylic acid cycle"/>
    <property type="evidence" value="ECO:0007669"/>
    <property type="project" value="UniProtKB-UniPathway"/>
</dbReference>
<dbReference type="SUPFAM" id="SSF81343">
    <property type="entry name" value="Fumarate reductase respiratory complex transmembrane subunits"/>
    <property type="match status" value="1"/>
</dbReference>
<keyword evidence="7" id="KW-0816">Tricarboxylic acid cycle</keyword>
<evidence type="ECO:0000256" key="15">
    <source>
        <dbReference type="SAM" id="Phobius"/>
    </source>
</evidence>
<evidence type="ECO:0000256" key="11">
    <source>
        <dbReference type="ARBA" id="ARBA00022982"/>
    </source>
</evidence>
<keyword evidence="8" id="KW-0349">Heme</keyword>
<protein>
    <recommendedName>
        <fullName evidence="5">Succinate dehydrogenase hydrophobic membrane anchor subunit</fullName>
    </recommendedName>
</protein>
<reference evidence="16 18" key="1">
    <citation type="submission" date="2021-03" db="EMBL/GenBank/DDBJ databases">
        <title>Draft genome and methylome analysis of Thiotrix fructosivoruns ATCC 49748.</title>
        <authorList>
            <person name="Fomenkov A."/>
            <person name="Grabovich M.Y."/>
            <person name="Roberts R.J."/>
        </authorList>
    </citation>
    <scope>NUCLEOTIDE SEQUENCE [LARGE SCALE GENOMIC DNA]</scope>
    <source>
        <strain evidence="16 18">ATCC 49748</strain>
    </source>
</reference>
<keyword evidence="14 15" id="KW-0472">Membrane</keyword>
<evidence type="ECO:0000256" key="12">
    <source>
        <dbReference type="ARBA" id="ARBA00022989"/>
    </source>
</evidence>
<dbReference type="CDD" id="cd03495">
    <property type="entry name" value="SQR_TypeC_SdhD_like"/>
    <property type="match status" value="1"/>
</dbReference>
<reference evidence="17" key="2">
    <citation type="submission" date="2021-04" db="EMBL/GenBank/DDBJ databases">
        <title>Complete Genome and methylome analysis of Thiothrix fructosivorans ATCC 49748.</title>
        <authorList>
            <person name="Fomenkov A."/>
            <person name="Sun L."/>
            <person name="Vincze T."/>
            <person name="Grabovich M.Y."/>
            <person name="Roberts R.J."/>
        </authorList>
    </citation>
    <scope>NUCLEOTIDE SEQUENCE</scope>
    <source>
        <strain evidence="17">ATCC 49748</strain>
    </source>
</reference>
<comment type="subcellular location">
    <subcellularLocation>
        <location evidence="3">Membrane</location>
        <topology evidence="3">Multi-pass membrane protein</topology>
    </subcellularLocation>
</comment>
<evidence type="ECO:0000256" key="13">
    <source>
        <dbReference type="ARBA" id="ARBA00023004"/>
    </source>
</evidence>
<name>A0A8B0SKT1_9GAMM</name>
<dbReference type="GO" id="GO:0046872">
    <property type="term" value="F:metal ion binding"/>
    <property type="evidence" value="ECO:0007669"/>
    <property type="project" value="UniProtKB-KW"/>
</dbReference>
<dbReference type="UniPathway" id="UPA00223"/>
<feature type="transmembrane region" description="Helical" evidence="15">
    <location>
        <begin position="28"/>
        <end position="46"/>
    </location>
</feature>
<dbReference type="Pfam" id="PF01127">
    <property type="entry name" value="Sdh_cyt"/>
    <property type="match status" value="1"/>
</dbReference>
<evidence type="ECO:0000256" key="6">
    <source>
        <dbReference type="ARBA" id="ARBA00022448"/>
    </source>
</evidence>
<comment type="pathway">
    <text evidence="4">Carbohydrate metabolism; tricarboxylic acid cycle.</text>
</comment>
<sequence length="126" mass="14289">MDFETPIKKTHGLGSVKTGVHHWWVQRVTAIALIPLTLWVVFSVALRVGEDYASVTAWFREPLTTVMLSLFVFFATYHASLGLQVVIEDYIHHQPTKIAALLVVNFLLILLGMLSMVLILRLFFAH</sequence>
<evidence type="ECO:0000256" key="4">
    <source>
        <dbReference type="ARBA" id="ARBA00005163"/>
    </source>
</evidence>
<evidence type="ECO:0000256" key="1">
    <source>
        <dbReference type="ARBA" id="ARBA00001971"/>
    </source>
</evidence>
<dbReference type="GO" id="GO:0016020">
    <property type="term" value="C:membrane"/>
    <property type="evidence" value="ECO:0007669"/>
    <property type="project" value="UniProtKB-SubCell"/>
</dbReference>
<comment type="cofactor">
    <cofactor evidence="1">
        <name>heme</name>
        <dbReference type="ChEBI" id="CHEBI:30413"/>
    </cofactor>
</comment>
<comment type="function">
    <text evidence="2">Membrane-anchoring subunit of succinate dehydrogenase (SDH).</text>
</comment>
<feature type="transmembrane region" description="Helical" evidence="15">
    <location>
        <begin position="66"/>
        <end position="87"/>
    </location>
</feature>
<keyword evidence="18" id="KW-1185">Reference proteome</keyword>
<evidence type="ECO:0000313" key="18">
    <source>
        <dbReference type="Proteomes" id="UP000664466"/>
    </source>
</evidence>
<evidence type="ECO:0000256" key="5">
    <source>
        <dbReference type="ARBA" id="ARBA00019425"/>
    </source>
</evidence>
<dbReference type="InterPro" id="IPR014312">
    <property type="entry name" value="Succ_DH_anchor"/>
</dbReference>
<proteinExistence type="predicted"/>
<evidence type="ECO:0000256" key="14">
    <source>
        <dbReference type="ARBA" id="ARBA00023136"/>
    </source>
</evidence>
<evidence type="ECO:0000256" key="8">
    <source>
        <dbReference type="ARBA" id="ARBA00022617"/>
    </source>
</evidence>
<organism evidence="17">
    <name type="scientific">Thiothrix fructosivorans</name>
    <dbReference type="NCBI Taxonomy" id="111770"/>
    <lineage>
        <taxon>Bacteria</taxon>
        <taxon>Pseudomonadati</taxon>
        <taxon>Pseudomonadota</taxon>
        <taxon>Gammaproteobacteria</taxon>
        <taxon>Thiotrichales</taxon>
        <taxon>Thiotrichaceae</taxon>
        <taxon>Thiothrix</taxon>
    </lineage>
</organism>
<keyword evidence="6" id="KW-0813">Transport</keyword>
<gene>
    <name evidence="17" type="primary">sdhD</name>
    <name evidence="17" type="ORF">J1836_001665</name>
    <name evidence="16" type="ORF">J1836_11150</name>
</gene>
<evidence type="ECO:0000256" key="9">
    <source>
        <dbReference type="ARBA" id="ARBA00022692"/>
    </source>
</evidence>
<dbReference type="Proteomes" id="UP000664466">
    <property type="component" value="Unassembled WGS sequence"/>
</dbReference>
<dbReference type="NCBIfam" id="TIGR02968">
    <property type="entry name" value="succ_dehyd_anc"/>
    <property type="match status" value="1"/>
</dbReference>
<accession>A0A8B0SKT1</accession>
<dbReference type="EMBL" id="CP072748">
    <property type="protein sequence ID" value="QTX11100.1"/>
    <property type="molecule type" value="Genomic_DNA"/>
</dbReference>
<evidence type="ECO:0000256" key="7">
    <source>
        <dbReference type="ARBA" id="ARBA00022532"/>
    </source>
</evidence>
<evidence type="ECO:0000313" key="16">
    <source>
        <dbReference type="EMBL" id="MBO0613470.1"/>
    </source>
</evidence>
<feature type="transmembrane region" description="Helical" evidence="15">
    <location>
        <begin position="99"/>
        <end position="124"/>
    </location>
</feature>
<keyword evidence="11" id="KW-0249">Electron transport</keyword>
<keyword evidence="10" id="KW-0479">Metal-binding</keyword>
<dbReference type="GO" id="GO:0020037">
    <property type="term" value="F:heme binding"/>
    <property type="evidence" value="ECO:0007669"/>
    <property type="project" value="InterPro"/>
</dbReference>
<keyword evidence="9 15" id="KW-0812">Transmembrane</keyword>
<evidence type="ECO:0000256" key="2">
    <source>
        <dbReference type="ARBA" id="ARBA00004050"/>
    </source>
</evidence>
<evidence type="ECO:0000313" key="17">
    <source>
        <dbReference type="EMBL" id="QTX11100.1"/>
    </source>
</evidence>
<evidence type="ECO:0000256" key="3">
    <source>
        <dbReference type="ARBA" id="ARBA00004141"/>
    </source>
</evidence>
<dbReference type="AlphaFoldDB" id="A0A8B0SKT1"/>
<dbReference type="Gene3D" id="1.20.1300.10">
    <property type="entry name" value="Fumarate reductase/succinate dehydrogenase, transmembrane subunit"/>
    <property type="match status" value="1"/>
</dbReference>
<evidence type="ECO:0000256" key="10">
    <source>
        <dbReference type="ARBA" id="ARBA00022723"/>
    </source>
</evidence>
<keyword evidence="13" id="KW-0408">Iron</keyword>
<dbReference type="InterPro" id="IPR034804">
    <property type="entry name" value="SQR/QFR_C/D"/>
</dbReference>
<dbReference type="EMBL" id="JAFMPM010000006">
    <property type="protein sequence ID" value="MBO0613470.1"/>
    <property type="molecule type" value="Genomic_DNA"/>
</dbReference>
<keyword evidence="12 15" id="KW-1133">Transmembrane helix</keyword>